<keyword evidence="2" id="KW-1185">Reference proteome</keyword>
<dbReference type="CDD" id="cd09176">
    <property type="entry name" value="PLDc_unchar6"/>
    <property type="match status" value="1"/>
</dbReference>
<dbReference type="Gene3D" id="3.30.870.10">
    <property type="entry name" value="Endonuclease Chain A"/>
    <property type="match status" value="1"/>
</dbReference>
<reference evidence="1 2" key="1">
    <citation type="submission" date="2018-09" db="EMBL/GenBank/DDBJ databases">
        <title>Genome sequencing of Lachnoanaerobaculum umeaense DSM 23576.</title>
        <authorList>
            <person name="Kook J.-K."/>
            <person name="Park S.-N."/>
            <person name="Lim Y.K."/>
        </authorList>
    </citation>
    <scope>NUCLEOTIDE SEQUENCE [LARGE SCALE GENOMIC DNA]</scope>
    <source>
        <strain evidence="2">DSM 23576 \ CCUG 58757</strain>
    </source>
</reference>
<dbReference type="InterPro" id="IPR059166">
    <property type="entry name" value="PLD-like_cat"/>
</dbReference>
<protein>
    <submittedName>
        <fullName evidence="1">Uncharacterized protein</fullName>
    </submittedName>
</protein>
<dbReference type="OrthoDB" id="369674at2"/>
<organism evidence="1 2">
    <name type="scientific">Lachnoanaerobaculum umeaense</name>
    <dbReference type="NCBI Taxonomy" id="617123"/>
    <lineage>
        <taxon>Bacteria</taxon>
        <taxon>Bacillati</taxon>
        <taxon>Bacillota</taxon>
        <taxon>Clostridia</taxon>
        <taxon>Lachnospirales</taxon>
        <taxon>Lachnospiraceae</taxon>
        <taxon>Lachnoanaerobaculum</taxon>
    </lineage>
</organism>
<dbReference type="Proteomes" id="UP000265562">
    <property type="component" value="Chromosome"/>
</dbReference>
<dbReference type="AlphaFoldDB" id="A0A385PZY4"/>
<dbReference type="KEGG" id="lua:D4A81_02220"/>
<accession>A0A385PZY4</accession>
<evidence type="ECO:0000313" key="2">
    <source>
        <dbReference type="Proteomes" id="UP000265562"/>
    </source>
</evidence>
<evidence type="ECO:0000313" key="1">
    <source>
        <dbReference type="EMBL" id="AYA98847.1"/>
    </source>
</evidence>
<proteinExistence type="predicted"/>
<sequence length="612" mass="70178">MLNPSDDRLDYGNILLPSECYRLDFAVGTTYSLDLDALVGICISLGLLEDTESDIMNDPICLLEAIRRTGDKVVLFCEAGQIYLSGKVTLLYSLLEKMVFQVATKETNGIKYPSFHPKFWLLRYINDEDDVLYRVVVLSRNLTFDRSWDISFYMDGTIDEENDKNIPIADFLKYLNKQLPKSEIANDKAKKIRQFIKELAYVNFETDMKEFYDFEFIPSGIPCSQGGIYSMLDTSVIKKKDDVDEKSFHELLVVSPFISKDIIKQFNDRSRWVEHTEYMLITREVSLDKLRDEDCDNFRIYVLKDEIVDGEMAISDGESDYCKHDIHAKIYMIRKNADTEVYLGSLNASHNAVYGNIEFMILLKSKNRYINLEKLKKDIFGGDEDGPNNPFKEVFLSDGEAEEEENSDGIDILIKQINRYKIHAIVIENGDYYDIKAVVENYEKVDANIKLSPILLKPKAVDFSEIMLFEKMAMSFLSEFYVLSISDNCGNTVNRVIKIDTEGIPRERDGKIISSIIGDNEQNFYRYLGLLLGDDYIISAIESDVLSGQNNVAGANSFAENMPVLYEKMLKTAVTAPERFVEIEKLIQVLSGDDIVPEAFRNLYDTFRKVVK</sequence>
<name>A0A385PZY4_9FIRM</name>
<dbReference type="EMBL" id="CP032364">
    <property type="protein sequence ID" value="AYA98847.1"/>
    <property type="molecule type" value="Genomic_DNA"/>
</dbReference>
<dbReference type="RefSeq" id="WP_111525281.1">
    <property type="nucleotide sequence ID" value="NZ_CP032364.1"/>
</dbReference>
<gene>
    <name evidence="1" type="ORF">D4A81_02220</name>
</gene>